<evidence type="ECO:0000313" key="2">
    <source>
        <dbReference type="EMBL" id="CAG8808594.1"/>
    </source>
</evidence>
<comment type="caution">
    <text evidence="2">The sequence shown here is derived from an EMBL/GenBank/DDBJ whole genome shotgun (WGS) entry which is preliminary data.</text>
</comment>
<dbReference type="AlphaFoldDB" id="A0A9N9K3F7"/>
<protein>
    <submittedName>
        <fullName evidence="2">212_t:CDS:1</fullName>
    </submittedName>
</protein>
<name>A0A9N9K3F7_9GLOM</name>
<evidence type="ECO:0000256" key="1">
    <source>
        <dbReference type="SAM" id="MobiDB-lite"/>
    </source>
</evidence>
<dbReference type="Proteomes" id="UP000789405">
    <property type="component" value="Unassembled WGS sequence"/>
</dbReference>
<gene>
    <name evidence="2" type="ORF">DERYTH_LOCUS24916</name>
</gene>
<evidence type="ECO:0000313" key="3">
    <source>
        <dbReference type="Proteomes" id="UP000789405"/>
    </source>
</evidence>
<reference evidence="2" key="1">
    <citation type="submission" date="2021-06" db="EMBL/GenBank/DDBJ databases">
        <authorList>
            <person name="Kallberg Y."/>
            <person name="Tangrot J."/>
            <person name="Rosling A."/>
        </authorList>
    </citation>
    <scope>NUCLEOTIDE SEQUENCE</scope>
    <source>
        <strain evidence="2">MA453B</strain>
    </source>
</reference>
<proteinExistence type="predicted"/>
<feature type="compositionally biased region" description="Basic and acidic residues" evidence="1">
    <location>
        <begin position="20"/>
        <end position="30"/>
    </location>
</feature>
<accession>A0A9N9K3F7</accession>
<dbReference type="OrthoDB" id="10470407at2759"/>
<keyword evidence="3" id="KW-1185">Reference proteome</keyword>
<dbReference type="EMBL" id="CAJVPY010043973">
    <property type="protein sequence ID" value="CAG8808594.1"/>
    <property type="molecule type" value="Genomic_DNA"/>
</dbReference>
<feature type="compositionally biased region" description="Basic and acidic residues" evidence="1">
    <location>
        <begin position="1"/>
        <end position="12"/>
    </location>
</feature>
<feature type="non-terminal residue" evidence="2">
    <location>
        <position position="1"/>
    </location>
</feature>
<sequence>AKGESSPIEKNRITNSSKDNTSRRESDLKKLIKNTKRLAPILPSLSQ</sequence>
<feature type="region of interest" description="Disordered" evidence="1">
    <location>
        <begin position="1"/>
        <end position="34"/>
    </location>
</feature>
<organism evidence="2 3">
    <name type="scientific">Dentiscutata erythropus</name>
    <dbReference type="NCBI Taxonomy" id="1348616"/>
    <lineage>
        <taxon>Eukaryota</taxon>
        <taxon>Fungi</taxon>
        <taxon>Fungi incertae sedis</taxon>
        <taxon>Mucoromycota</taxon>
        <taxon>Glomeromycotina</taxon>
        <taxon>Glomeromycetes</taxon>
        <taxon>Diversisporales</taxon>
        <taxon>Gigasporaceae</taxon>
        <taxon>Dentiscutata</taxon>
    </lineage>
</organism>